<name>A0A366HC00_9BACT</name>
<gene>
    <name evidence="2" type="ORF">DES53_109264</name>
</gene>
<dbReference type="InterPro" id="IPR032696">
    <property type="entry name" value="SQ_cyclase_C"/>
</dbReference>
<dbReference type="CDD" id="cd00688">
    <property type="entry name" value="ISOPREN_C2_like"/>
    <property type="match status" value="1"/>
</dbReference>
<evidence type="ECO:0000313" key="3">
    <source>
        <dbReference type="Proteomes" id="UP000253426"/>
    </source>
</evidence>
<proteinExistence type="predicted"/>
<dbReference type="EMBL" id="QNRR01000009">
    <property type="protein sequence ID" value="RBP39836.1"/>
    <property type="molecule type" value="Genomic_DNA"/>
</dbReference>
<organism evidence="2 3">
    <name type="scientific">Roseimicrobium gellanilyticum</name>
    <dbReference type="NCBI Taxonomy" id="748857"/>
    <lineage>
        <taxon>Bacteria</taxon>
        <taxon>Pseudomonadati</taxon>
        <taxon>Verrucomicrobiota</taxon>
        <taxon>Verrucomicrobiia</taxon>
        <taxon>Verrucomicrobiales</taxon>
        <taxon>Verrucomicrobiaceae</taxon>
        <taxon>Roseimicrobium</taxon>
    </lineage>
</organism>
<dbReference type="SUPFAM" id="SSF81853">
    <property type="entry name" value="Family 10 polysaccharide lyase"/>
    <property type="match status" value="1"/>
</dbReference>
<reference evidence="2 3" key="1">
    <citation type="submission" date="2018-06" db="EMBL/GenBank/DDBJ databases">
        <title>Genomic Encyclopedia of Type Strains, Phase IV (KMG-IV): sequencing the most valuable type-strain genomes for metagenomic binning, comparative biology and taxonomic classification.</title>
        <authorList>
            <person name="Goeker M."/>
        </authorList>
    </citation>
    <scope>NUCLEOTIDE SEQUENCE [LARGE SCALE GENOMIC DNA]</scope>
    <source>
        <strain evidence="2 3">DSM 25532</strain>
    </source>
</reference>
<feature type="domain" description="Squalene cyclase C-terminal" evidence="1">
    <location>
        <begin position="216"/>
        <end position="322"/>
    </location>
</feature>
<sequence>MMRSLCAAGELTPAPMPEPAAVKAAVQKGLAFLEKEGAAWYEEKSCLSCHHIPFQVWAHREAQRRGFSVEQKKLDEWVGWCVELAEPKGGNDVLAELMVFLSRDMVPPGEAQKKLETLPAKIASFQKPDGSWAASGQFHAESWPAAEANETTTRLMLQSLNSPWADAEKTKANRERALAWLKTREAQTANASPQSTRTHATRLAYAVTIKHTVQQVALCETLLSQQQPDGGWRWKMGAEGKDSDPITTGEVLYVLNVAAAKQMDTIAPRAVAYLLKTQREDGAWYQDHKRISNKIRKEENPKVDGIYTYWSTAWATLGLLSTFPEVKAEVTAVK</sequence>
<comment type="caution">
    <text evidence="2">The sequence shown here is derived from an EMBL/GenBank/DDBJ whole genome shotgun (WGS) entry which is preliminary data.</text>
</comment>
<accession>A0A366HC00</accession>
<protein>
    <submittedName>
        <fullName evidence="2">Squalene-hopene cyclase-like protein</fullName>
    </submittedName>
</protein>
<dbReference type="Pfam" id="PF13243">
    <property type="entry name" value="SQHop_cyclase_C"/>
    <property type="match status" value="1"/>
</dbReference>
<evidence type="ECO:0000313" key="2">
    <source>
        <dbReference type="EMBL" id="RBP39836.1"/>
    </source>
</evidence>
<dbReference type="Gene3D" id="1.50.10.20">
    <property type="match status" value="1"/>
</dbReference>
<evidence type="ECO:0000259" key="1">
    <source>
        <dbReference type="Pfam" id="PF13243"/>
    </source>
</evidence>
<dbReference type="AlphaFoldDB" id="A0A366HC00"/>
<dbReference type="Proteomes" id="UP000253426">
    <property type="component" value="Unassembled WGS sequence"/>
</dbReference>
<keyword evidence="3" id="KW-1185">Reference proteome</keyword>